<reference evidence="1" key="1">
    <citation type="journal article" date="2014" name="Int. J. Syst. Evol. Microbiol.">
        <title>Complete genome sequence of Corynebacterium casei LMG S-19264T (=DSM 44701T), isolated from a smear-ripened cheese.</title>
        <authorList>
            <consortium name="US DOE Joint Genome Institute (JGI-PGF)"/>
            <person name="Walter F."/>
            <person name="Albersmeier A."/>
            <person name="Kalinowski J."/>
            <person name="Ruckert C."/>
        </authorList>
    </citation>
    <scope>NUCLEOTIDE SEQUENCE</scope>
    <source>
        <strain evidence="1">JCM 12289</strain>
    </source>
</reference>
<protein>
    <recommendedName>
        <fullName evidence="5">PIN domain-containing protein</fullName>
    </recommendedName>
</protein>
<dbReference type="RefSeq" id="WP_244707166.1">
    <property type="nucleotide sequence ID" value="NZ_BAAADN010000028.1"/>
</dbReference>
<keyword evidence="3" id="KW-1185">Reference proteome</keyword>
<geneLocation type="plasmid" evidence="2 3">
    <name>unnamed4</name>
</geneLocation>
<evidence type="ECO:0000313" key="2">
    <source>
        <dbReference type="EMBL" id="UOO97505.1"/>
    </source>
</evidence>
<accession>A0AAV3SHH3</accession>
<gene>
    <name evidence="1" type="ORF">GCM10008985_19440</name>
    <name evidence="2" type="ORF">MUK72_18755</name>
</gene>
<evidence type="ECO:0000313" key="1">
    <source>
        <dbReference type="EMBL" id="GAA0462848.1"/>
    </source>
</evidence>
<organism evidence="1 4">
    <name type="scientific">Halococcus dombrowskii</name>
    <dbReference type="NCBI Taxonomy" id="179637"/>
    <lineage>
        <taxon>Archaea</taxon>
        <taxon>Methanobacteriati</taxon>
        <taxon>Methanobacteriota</taxon>
        <taxon>Stenosarchaea group</taxon>
        <taxon>Halobacteria</taxon>
        <taxon>Halobacteriales</taxon>
        <taxon>Halococcaceae</taxon>
        <taxon>Halococcus</taxon>
    </lineage>
</organism>
<dbReference type="EMBL" id="BAAADN010000028">
    <property type="protein sequence ID" value="GAA0462848.1"/>
    <property type="molecule type" value="Genomic_DNA"/>
</dbReference>
<dbReference type="GeneID" id="71763933"/>
<evidence type="ECO:0000313" key="4">
    <source>
        <dbReference type="Proteomes" id="UP001500962"/>
    </source>
</evidence>
<dbReference type="KEGG" id="hdo:MUK72_18755"/>
<reference evidence="2" key="2">
    <citation type="submission" date="2022-04" db="EMBL/GenBank/DDBJ databases">
        <title>Sequencing and genomic assembly of Halococcus dombrowskii.</title>
        <authorList>
            <person name="Lim S.W."/>
            <person name="MacLea K.S."/>
        </authorList>
    </citation>
    <scope>NUCLEOTIDE SEQUENCE</scope>
    <source>
        <strain evidence="2">H4</strain>
        <plasmid evidence="2">unnamed4</plasmid>
    </source>
</reference>
<name>A0AAV3SHH3_HALDO</name>
<dbReference type="Pfam" id="PF26425">
    <property type="entry name" value="PIN_halo"/>
    <property type="match status" value="1"/>
</dbReference>
<dbReference type="AlphaFoldDB" id="A0AAV3SHH3"/>
<dbReference type="EMBL" id="CP095009">
    <property type="protein sequence ID" value="UOO97505.1"/>
    <property type="molecule type" value="Genomic_DNA"/>
</dbReference>
<dbReference type="InterPro" id="IPR058703">
    <property type="entry name" value="PIN-containing"/>
</dbReference>
<dbReference type="Proteomes" id="UP001500962">
    <property type="component" value="Unassembled WGS sequence"/>
</dbReference>
<evidence type="ECO:0008006" key="5">
    <source>
        <dbReference type="Google" id="ProtNLM"/>
    </source>
</evidence>
<keyword evidence="2" id="KW-0614">Plasmid</keyword>
<evidence type="ECO:0000313" key="3">
    <source>
        <dbReference type="Proteomes" id="UP000830542"/>
    </source>
</evidence>
<reference evidence="1" key="3">
    <citation type="submission" date="2023-12" db="EMBL/GenBank/DDBJ databases">
        <authorList>
            <person name="Sun Q."/>
            <person name="Inoue M."/>
        </authorList>
    </citation>
    <scope>NUCLEOTIDE SEQUENCE</scope>
    <source>
        <strain evidence="1">JCM 12289</strain>
    </source>
</reference>
<dbReference type="Proteomes" id="UP000830542">
    <property type="component" value="Plasmid unnamed4"/>
</dbReference>
<proteinExistence type="predicted"/>
<sequence>MSEDHPSPFPPALVLDTSFLRTIGGTDSSAYQTFISYVQTEERELYLTSGVVEELEEQRGYISIDWVDRSDTTEWITLLSDLQPGVRIHDGPRAGEVMDQAQERLAEFEQTPPDELRKTDAELPAMAVMLLGSSAHDAVGILMDDRNAERAIDGVVKNTYYEGRIRVLNIWTAIEHMESQRR</sequence>